<reference evidence="8 9" key="1">
    <citation type="journal article" date="2018" name="Front. Microbiol.">
        <title>Genomic and genetic insights into a cosmopolitan fungus, Paecilomyces variotii (Eurotiales).</title>
        <authorList>
            <person name="Urquhart A.S."/>
            <person name="Mondo S.J."/>
            <person name="Makela M.R."/>
            <person name="Hane J.K."/>
            <person name="Wiebenga A."/>
            <person name="He G."/>
            <person name="Mihaltcheva S."/>
            <person name="Pangilinan J."/>
            <person name="Lipzen A."/>
            <person name="Barry K."/>
            <person name="de Vries R.P."/>
            <person name="Grigoriev I.V."/>
            <person name="Idnurm A."/>
        </authorList>
    </citation>
    <scope>NUCLEOTIDE SEQUENCE [LARGE SCALE GENOMIC DNA]</scope>
    <source>
        <strain evidence="8 9">CBS 101075</strain>
    </source>
</reference>
<evidence type="ECO:0000256" key="1">
    <source>
        <dbReference type="ARBA" id="ARBA00004123"/>
    </source>
</evidence>
<protein>
    <submittedName>
        <fullName evidence="8">Fungal-specific transcription factor domain-containing protein</fullName>
    </submittedName>
</protein>
<dbReference type="SMART" id="SM00066">
    <property type="entry name" value="GAL4"/>
    <property type="match status" value="1"/>
</dbReference>
<dbReference type="GO" id="GO:0008270">
    <property type="term" value="F:zinc ion binding"/>
    <property type="evidence" value="ECO:0007669"/>
    <property type="project" value="InterPro"/>
</dbReference>
<evidence type="ECO:0000256" key="5">
    <source>
        <dbReference type="ARBA" id="ARBA00023242"/>
    </source>
</evidence>
<evidence type="ECO:0000259" key="7">
    <source>
        <dbReference type="PROSITE" id="PS50048"/>
    </source>
</evidence>
<evidence type="ECO:0000313" key="8">
    <source>
        <dbReference type="EMBL" id="RWQ95874.1"/>
    </source>
</evidence>
<dbReference type="InterPro" id="IPR021858">
    <property type="entry name" value="Fun_TF"/>
</dbReference>
<dbReference type="SUPFAM" id="SSF57701">
    <property type="entry name" value="Zn2/Cys6 DNA-binding domain"/>
    <property type="match status" value="1"/>
</dbReference>
<comment type="subcellular location">
    <subcellularLocation>
        <location evidence="1">Nucleus</location>
    </subcellularLocation>
</comment>
<evidence type="ECO:0000256" key="6">
    <source>
        <dbReference type="SAM" id="MobiDB-lite"/>
    </source>
</evidence>
<dbReference type="PANTHER" id="PTHR37534">
    <property type="entry name" value="TRANSCRIPTIONAL ACTIVATOR PROTEIN UGA3"/>
    <property type="match status" value="1"/>
</dbReference>
<dbReference type="AlphaFoldDB" id="A0A443HVW3"/>
<feature type="domain" description="Zn(2)-C6 fungal-type" evidence="7">
    <location>
        <begin position="14"/>
        <end position="42"/>
    </location>
</feature>
<dbReference type="GO" id="GO:0000981">
    <property type="term" value="F:DNA-binding transcription factor activity, RNA polymerase II-specific"/>
    <property type="evidence" value="ECO:0007669"/>
    <property type="project" value="InterPro"/>
</dbReference>
<sequence>MTSKALATRRTRDGCWTCRKRKKKCDGRVPACHNCDRLGLSCAGYTAEIVWEDDRRRIGMKRRGPKGNNEQVGSQHSALPITHLRTSQGFEAQGRGQSGNGPGSISEIPHDDIDSIFDETPLNQITFPLHESLRINPRHLNPKQALLFDRYINRFSRIYPSCQTPSNPFLSILLPMAFASETILTALLALSGAQTWGDEWDHLQQETLRAKQRTIEICRKTLSNIHNGISSPQALNPTASADLLCLVTCVTIMLIYEKLSGEDHQNWKPHLDFISHIFNNADRIFPPQCRSSEHYRFLLHMFAYNDLVASTSLRMRTLSWFYIDMTNTSASTATLSNDEMYSDQYYYPSLIARINIGDQSVTLSHISNWDGNLNWFPSHCLEKSSGISPGMESSKSSDYDIAAEIYRAAAIIHYGHMIGFENERFPDSIQEDNDPFHYHRHAIRLLNLLPAHSPVGNILLWPISIIAPDLMSKHVLERESAVRVLYGLEKHFQMRHFRRARETLQEIWRAKDCGLNSMAIMQSSILQG</sequence>
<keyword evidence="3" id="KW-0238">DNA-binding</keyword>
<dbReference type="Proteomes" id="UP000283841">
    <property type="component" value="Unassembled WGS sequence"/>
</dbReference>
<dbReference type="PROSITE" id="PS50048">
    <property type="entry name" value="ZN2_CY6_FUNGAL_2"/>
    <property type="match status" value="1"/>
</dbReference>
<evidence type="ECO:0000256" key="4">
    <source>
        <dbReference type="ARBA" id="ARBA00023163"/>
    </source>
</evidence>
<keyword evidence="9" id="KW-1185">Reference proteome</keyword>
<dbReference type="Gene3D" id="4.10.240.10">
    <property type="entry name" value="Zn(2)-C6 fungal-type DNA-binding domain"/>
    <property type="match status" value="1"/>
</dbReference>
<dbReference type="InterPro" id="IPR001138">
    <property type="entry name" value="Zn2Cys6_DnaBD"/>
</dbReference>
<keyword evidence="5" id="KW-0539">Nucleus</keyword>
<dbReference type="Pfam" id="PF00172">
    <property type="entry name" value="Zn_clus"/>
    <property type="match status" value="1"/>
</dbReference>
<evidence type="ECO:0000256" key="3">
    <source>
        <dbReference type="ARBA" id="ARBA00023125"/>
    </source>
</evidence>
<name>A0A443HVW3_BYSSP</name>
<dbReference type="Pfam" id="PF11951">
    <property type="entry name" value="Fungal_trans_2"/>
    <property type="match status" value="1"/>
</dbReference>
<proteinExistence type="predicted"/>
<dbReference type="RefSeq" id="XP_028485519.1">
    <property type="nucleotide sequence ID" value="XM_028633664.1"/>
</dbReference>
<dbReference type="GO" id="GO:0005634">
    <property type="term" value="C:nucleus"/>
    <property type="evidence" value="ECO:0007669"/>
    <property type="project" value="UniProtKB-SubCell"/>
</dbReference>
<dbReference type="GO" id="GO:0003677">
    <property type="term" value="F:DNA binding"/>
    <property type="evidence" value="ECO:0007669"/>
    <property type="project" value="UniProtKB-KW"/>
</dbReference>
<dbReference type="PANTHER" id="PTHR37534:SF46">
    <property type="entry name" value="ZN(II)2CYS6 TRANSCRIPTION FACTOR (EUROFUNG)"/>
    <property type="match status" value="1"/>
</dbReference>
<evidence type="ECO:0000313" key="9">
    <source>
        <dbReference type="Proteomes" id="UP000283841"/>
    </source>
</evidence>
<comment type="caution">
    <text evidence="8">The sequence shown here is derived from an EMBL/GenBank/DDBJ whole genome shotgun (WGS) entry which is preliminary data.</text>
</comment>
<keyword evidence="2" id="KW-0805">Transcription regulation</keyword>
<evidence type="ECO:0000256" key="2">
    <source>
        <dbReference type="ARBA" id="ARBA00023015"/>
    </source>
</evidence>
<accession>A0A443HVW3</accession>
<organism evidence="8 9">
    <name type="scientific">Byssochlamys spectabilis</name>
    <name type="common">Paecilomyces variotii</name>
    <dbReference type="NCBI Taxonomy" id="264951"/>
    <lineage>
        <taxon>Eukaryota</taxon>
        <taxon>Fungi</taxon>
        <taxon>Dikarya</taxon>
        <taxon>Ascomycota</taxon>
        <taxon>Pezizomycotina</taxon>
        <taxon>Eurotiomycetes</taxon>
        <taxon>Eurotiomycetidae</taxon>
        <taxon>Eurotiales</taxon>
        <taxon>Thermoascaceae</taxon>
        <taxon>Paecilomyces</taxon>
    </lineage>
</organism>
<keyword evidence="4" id="KW-0804">Transcription</keyword>
<gene>
    <name evidence="8" type="ORF">C8Q69DRAFT_527975</name>
</gene>
<dbReference type="CDD" id="cd00067">
    <property type="entry name" value="GAL4"/>
    <property type="match status" value="1"/>
</dbReference>
<dbReference type="VEuPathDB" id="FungiDB:C8Q69DRAFT_527975"/>
<dbReference type="GeneID" id="39602941"/>
<dbReference type="PROSITE" id="PS00463">
    <property type="entry name" value="ZN2_CY6_FUNGAL_1"/>
    <property type="match status" value="1"/>
</dbReference>
<dbReference type="InterPro" id="IPR036864">
    <property type="entry name" value="Zn2-C6_fun-type_DNA-bd_sf"/>
</dbReference>
<feature type="region of interest" description="Disordered" evidence="6">
    <location>
        <begin position="91"/>
        <end position="110"/>
    </location>
</feature>
<dbReference type="EMBL" id="RCNU01000005">
    <property type="protein sequence ID" value="RWQ95874.1"/>
    <property type="molecule type" value="Genomic_DNA"/>
</dbReference>